<organism evidence="2 3">
    <name type="scientific">Cereibacter changlensis</name>
    <dbReference type="NCBI Taxonomy" id="402884"/>
    <lineage>
        <taxon>Bacteria</taxon>
        <taxon>Pseudomonadati</taxon>
        <taxon>Pseudomonadota</taxon>
        <taxon>Alphaproteobacteria</taxon>
        <taxon>Rhodobacterales</taxon>
        <taxon>Paracoccaceae</taxon>
        <taxon>Cereibacter</taxon>
    </lineage>
</organism>
<gene>
    <name evidence="2" type="ORF">LX76_01721</name>
</gene>
<feature type="domain" description="Chorismate-utilising enzyme C-terminal" evidence="1">
    <location>
        <begin position="123"/>
        <end position="379"/>
    </location>
</feature>
<dbReference type="SUPFAM" id="SSF56322">
    <property type="entry name" value="ADC synthase"/>
    <property type="match status" value="1"/>
</dbReference>
<dbReference type="GO" id="GO:0046820">
    <property type="term" value="F:4-amino-4-deoxychorismate synthase activity"/>
    <property type="evidence" value="ECO:0007669"/>
    <property type="project" value="TreeGrafter"/>
</dbReference>
<dbReference type="Pfam" id="PF00425">
    <property type="entry name" value="Chorismate_bind"/>
    <property type="match status" value="1"/>
</dbReference>
<evidence type="ECO:0000313" key="3">
    <source>
        <dbReference type="Proteomes" id="UP000249538"/>
    </source>
</evidence>
<proteinExistence type="predicted"/>
<dbReference type="Gene3D" id="3.60.120.10">
    <property type="entry name" value="Anthranilate synthase"/>
    <property type="match status" value="1"/>
</dbReference>
<reference evidence="2 3" key="1">
    <citation type="submission" date="2018-06" db="EMBL/GenBank/DDBJ databases">
        <title>Genomic Encyclopedia of Archaeal and Bacterial Type Strains, Phase II (KMG-II): from individual species to whole genera.</title>
        <authorList>
            <person name="Goeker M."/>
        </authorList>
    </citation>
    <scope>NUCLEOTIDE SEQUENCE [LARGE SCALE GENOMIC DNA]</scope>
    <source>
        <strain evidence="2 3">DSM 18774</strain>
    </source>
</reference>
<dbReference type="EMBL" id="QKZS01000004">
    <property type="protein sequence ID" value="PZX55194.1"/>
    <property type="molecule type" value="Genomic_DNA"/>
</dbReference>
<sequence>MRPTDGKAELGVILCENGPSGGPVLFSGAAEHVVAWEPHEVEPALARLEALRAEGAWVAGHAAYEAGLVFEPRLAGLMPAGREGPLLAFGAYDGPGDPAAFLAQAAAEAGAARLGPLRPLVDRAGYDRAFAKVADYIAAGDVYQVNLTFPIETRLEAGTALGLYVALRARQPVGHGGYCDMGAGPVVVSRSPELFFACDAEGGISTRPMKGTAPRHPDPARDAALAEELRRSEKGRAENLMIVDLLRNDISRLCAVGSVKVPELFAVESYATLHQMVSRVVGRLEGRPGLGALIAALFPCGSVTGAPKIRAMQIIREVEPFPRGAYCGALGWMAPDGRAAFNVAIRTLRLFQDGRVRLNVGGGVVQDSTAQGEWEEALWKARFAELPATTA</sequence>
<dbReference type="InterPro" id="IPR005801">
    <property type="entry name" value="ADC_synthase"/>
</dbReference>
<accession>A0A2W7R3X5</accession>
<dbReference type="PRINTS" id="PR00095">
    <property type="entry name" value="ANTSNTHASEI"/>
</dbReference>
<evidence type="ECO:0000259" key="1">
    <source>
        <dbReference type="Pfam" id="PF00425"/>
    </source>
</evidence>
<comment type="caution">
    <text evidence="2">The sequence shown here is derived from an EMBL/GenBank/DDBJ whole genome shotgun (WGS) entry which is preliminary data.</text>
</comment>
<name>A0A2W7R3X5_9RHOB</name>
<dbReference type="NCBIfam" id="TIGR00553">
    <property type="entry name" value="pabB"/>
    <property type="match status" value="1"/>
</dbReference>
<dbReference type="InterPro" id="IPR015890">
    <property type="entry name" value="Chorismate_C"/>
</dbReference>
<dbReference type="NCBIfam" id="NF005698">
    <property type="entry name" value="PRK07508.1"/>
    <property type="match status" value="1"/>
</dbReference>
<dbReference type="InterPro" id="IPR005802">
    <property type="entry name" value="ADC_synth_comp_1"/>
</dbReference>
<dbReference type="GO" id="GO:0000162">
    <property type="term" value="P:L-tryptophan biosynthetic process"/>
    <property type="evidence" value="ECO:0007669"/>
    <property type="project" value="TreeGrafter"/>
</dbReference>
<dbReference type="GO" id="GO:0009396">
    <property type="term" value="P:folic acid-containing compound biosynthetic process"/>
    <property type="evidence" value="ECO:0007669"/>
    <property type="project" value="InterPro"/>
</dbReference>
<dbReference type="PANTHER" id="PTHR11236:SF50">
    <property type="entry name" value="AMINODEOXYCHORISMATE SYNTHASE COMPONENT 1"/>
    <property type="match status" value="1"/>
</dbReference>
<dbReference type="AlphaFoldDB" id="A0A2W7R3X5"/>
<dbReference type="Proteomes" id="UP000249538">
    <property type="component" value="Unassembled WGS sequence"/>
</dbReference>
<dbReference type="InterPro" id="IPR019999">
    <property type="entry name" value="Anth_synth_I-like"/>
</dbReference>
<protein>
    <submittedName>
        <fullName evidence="2">Aminodeoxychorismate synthase subunit I</fullName>
    </submittedName>
</protein>
<dbReference type="PANTHER" id="PTHR11236">
    <property type="entry name" value="AMINOBENZOATE/ANTHRANILATE SYNTHASE"/>
    <property type="match status" value="1"/>
</dbReference>
<evidence type="ECO:0000313" key="2">
    <source>
        <dbReference type="EMBL" id="PZX55194.1"/>
    </source>
</evidence>